<sequence>MAYFVQTLILIQTLWTKNLKPLIFVVALTAFVSNADITNSSLPPALLGNAGPLQGETLNYYKNAAGYLAEPQGAGSHGSVILIHEWNGLTDRVREVADAMAAEGYIALAADLYSGRTGSNPGENMALVRETLAEPETLIANLNAAVRYLNDRPDSSGKVAAIGWCYGGGVALSFALGGIQHEATAIFYGRLLDDPEQLKRIDHEVYGTFAGQDRSISVDAVNQFVAALRLAGVPNDVHIYDSVNHGFWLHVDANPDLRSGPALDAWSRLKRYLARTIEG</sequence>
<dbReference type="AlphaFoldDB" id="A0A382EMC5"/>
<dbReference type="Pfam" id="PF01738">
    <property type="entry name" value="DLH"/>
    <property type="match status" value="1"/>
</dbReference>
<reference evidence="2" key="1">
    <citation type="submission" date="2018-05" db="EMBL/GenBank/DDBJ databases">
        <authorList>
            <person name="Lanie J.A."/>
            <person name="Ng W.-L."/>
            <person name="Kazmierczak K.M."/>
            <person name="Andrzejewski T.M."/>
            <person name="Davidsen T.M."/>
            <person name="Wayne K.J."/>
            <person name="Tettelin H."/>
            <person name="Glass J.I."/>
            <person name="Rusch D."/>
            <person name="Podicherti R."/>
            <person name="Tsui H.-C.T."/>
            <person name="Winkler M.E."/>
        </authorList>
    </citation>
    <scope>NUCLEOTIDE SEQUENCE</scope>
</reference>
<accession>A0A382EMC5</accession>
<evidence type="ECO:0000313" key="2">
    <source>
        <dbReference type="EMBL" id="SVB51053.1"/>
    </source>
</evidence>
<dbReference type="Gene3D" id="3.40.50.1820">
    <property type="entry name" value="alpha/beta hydrolase"/>
    <property type="match status" value="1"/>
</dbReference>
<proteinExistence type="predicted"/>
<dbReference type="PANTHER" id="PTHR46623:SF7">
    <property type="entry name" value="CARBOXYMETHYLENEBUTENOLIDASE"/>
    <property type="match status" value="1"/>
</dbReference>
<protein>
    <recommendedName>
        <fullName evidence="1">Dienelactone hydrolase domain-containing protein</fullName>
    </recommendedName>
</protein>
<name>A0A382EMC5_9ZZZZ</name>
<dbReference type="GO" id="GO:0016787">
    <property type="term" value="F:hydrolase activity"/>
    <property type="evidence" value="ECO:0007669"/>
    <property type="project" value="InterPro"/>
</dbReference>
<dbReference type="EMBL" id="UINC01044935">
    <property type="protein sequence ID" value="SVB51053.1"/>
    <property type="molecule type" value="Genomic_DNA"/>
</dbReference>
<gene>
    <name evidence="2" type="ORF">METZ01_LOCUS203907</name>
</gene>
<dbReference type="InterPro" id="IPR029058">
    <property type="entry name" value="AB_hydrolase_fold"/>
</dbReference>
<dbReference type="SUPFAM" id="SSF53474">
    <property type="entry name" value="alpha/beta-Hydrolases"/>
    <property type="match status" value="1"/>
</dbReference>
<feature type="domain" description="Dienelactone hydrolase" evidence="1">
    <location>
        <begin position="65"/>
        <end position="274"/>
    </location>
</feature>
<dbReference type="InterPro" id="IPR051049">
    <property type="entry name" value="Dienelactone_hydrolase-like"/>
</dbReference>
<dbReference type="PANTHER" id="PTHR46623">
    <property type="entry name" value="CARBOXYMETHYLENEBUTENOLIDASE-RELATED"/>
    <property type="match status" value="1"/>
</dbReference>
<dbReference type="InterPro" id="IPR002925">
    <property type="entry name" value="Dienelactn_hydro"/>
</dbReference>
<organism evidence="2">
    <name type="scientific">marine metagenome</name>
    <dbReference type="NCBI Taxonomy" id="408172"/>
    <lineage>
        <taxon>unclassified sequences</taxon>
        <taxon>metagenomes</taxon>
        <taxon>ecological metagenomes</taxon>
    </lineage>
</organism>
<evidence type="ECO:0000259" key="1">
    <source>
        <dbReference type="Pfam" id="PF01738"/>
    </source>
</evidence>